<proteinExistence type="predicted"/>
<dbReference type="EMBL" id="BK014839">
    <property type="protein sequence ID" value="DAD78058.1"/>
    <property type="molecule type" value="Genomic_DNA"/>
</dbReference>
<keyword evidence="1" id="KW-0812">Transmembrane</keyword>
<feature type="transmembrane region" description="Helical" evidence="1">
    <location>
        <begin position="191"/>
        <end position="213"/>
    </location>
</feature>
<feature type="transmembrane region" description="Helical" evidence="1">
    <location>
        <begin position="109"/>
        <end position="135"/>
    </location>
</feature>
<dbReference type="PROSITE" id="PS51257">
    <property type="entry name" value="PROKAR_LIPOPROTEIN"/>
    <property type="match status" value="1"/>
</dbReference>
<feature type="transmembrane region" description="Helical" evidence="1">
    <location>
        <begin position="12"/>
        <end position="34"/>
    </location>
</feature>
<keyword evidence="1" id="KW-0472">Membrane</keyword>
<keyword evidence="1" id="KW-1133">Transmembrane helix</keyword>
<dbReference type="PANTHER" id="PTHR34300">
    <property type="entry name" value="QUEUOSINE PRECURSOR TRANSPORTER-RELATED"/>
    <property type="match status" value="1"/>
</dbReference>
<dbReference type="Pfam" id="PF02592">
    <property type="entry name" value="Vut_1"/>
    <property type="match status" value="1"/>
</dbReference>
<accession>A0A8S5M755</accession>
<evidence type="ECO:0000313" key="2">
    <source>
        <dbReference type="EMBL" id="DAD78058.1"/>
    </source>
</evidence>
<feature type="transmembrane region" description="Helical" evidence="1">
    <location>
        <begin position="166"/>
        <end position="185"/>
    </location>
</feature>
<dbReference type="InterPro" id="IPR003744">
    <property type="entry name" value="YhhQ"/>
</dbReference>
<name>A0A8S5M755_9CAUD</name>
<protein>
    <submittedName>
        <fullName evidence="2">Vitamin uptake transporter</fullName>
    </submittedName>
</protein>
<dbReference type="PANTHER" id="PTHR34300:SF2">
    <property type="entry name" value="QUEUOSINE PRECURSOR TRANSPORTER-RELATED"/>
    <property type="match status" value="1"/>
</dbReference>
<reference evidence="2" key="1">
    <citation type="journal article" date="2021" name="Proc. Natl. Acad. Sci. U.S.A.">
        <title>A Catalog of Tens of Thousands of Viruses from Human Metagenomes Reveals Hidden Associations with Chronic Diseases.</title>
        <authorList>
            <person name="Tisza M.J."/>
            <person name="Buck C.B."/>
        </authorList>
    </citation>
    <scope>NUCLEOTIDE SEQUENCE</scope>
    <source>
        <strain evidence="2">Ctrgt10</strain>
    </source>
</reference>
<feature type="transmembrane region" description="Helical" evidence="1">
    <location>
        <begin position="46"/>
        <end position="64"/>
    </location>
</feature>
<evidence type="ECO:0000256" key="1">
    <source>
        <dbReference type="SAM" id="Phobius"/>
    </source>
</evidence>
<sequence length="239" mass="26224">MKKIFNEYKVLLRSVPSLIVGLFIVAVVSCNILANKTIVSVGDWFALDGGIVVSWLIFLCMDMVTKRFGPKAATRLTLVAAGVNLLVCGLFYIVSIIPSSADDYTALNAILGGTWFILMDSTIAFIVSGIINNFINAGIGKAFKKNPDGKLAYISRTYVSTFIGQFIDNLIFAVLTFMVFSPIFWDGFSWTFLQCVTCSLTGAIAELIMEIVFSPLGYKVCNKWKAEGVGKEYLELVKA</sequence>
<organism evidence="2">
    <name type="scientific">Siphoviridae sp. ctrgt10</name>
    <dbReference type="NCBI Taxonomy" id="2826479"/>
    <lineage>
        <taxon>Viruses</taxon>
        <taxon>Duplodnaviria</taxon>
        <taxon>Heunggongvirae</taxon>
        <taxon>Uroviricota</taxon>
        <taxon>Caudoviricetes</taxon>
    </lineage>
</organism>
<feature type="transmembrane region" description="Helical" evidence="1">
    <location>
        <begin position="76"/>
        <end position="97"/>
    </location>
</feature>